<dbReference type="EMBL" id="CADCTR010002339">
    <property type="protein sequence ID" value="CAA9347221.1"/>
    <property type="molecule type" value="Genomic_DNA"/>
</dbReference>
<reference evidence="1" key="1">
    <citation type="submission" date="2020-02" db="EMBL/GenBank/DDBJ databases">
        <authorList>
            <person name="Meier V. D."/>
        </authorList>
    </citation>
    <scope>NUCLEOTIDE SEQUENCE</scope>
    <source>
        <strain evidence="1">AVDCRST_MAG93</strain>
    </source>
</reference>
<name>A0A6J4M1A6_9CHLR</name>
<protein>
    <submittedName>
        <fullName evidence="1">Uncharacterized protein</fullName>
    </submittedName>
</protein>
<organism evidence="1">
    <name type="scientific">uncultured Chloroflexia bacterium</name>
    <dbReference type="NCBI Taxonomy" id="1672391"/>
    <lineage>
        <taxon>Bacteria</taxon>
        <taxon>Bacillati</taxon>
        <taxon>Chloroflexota</taxon>
        <taxon>Chloroflexia</taxon>
        <taxon>environmental samples</taxon>
    </lineage>
</organism>
<accession>A0A6J4M1A6</accession>
<proteinExistence type="predicted"/>
<evidence type="ECO:0000313" key="1">
    <source>
        <dbReference type="EMBL" id="CAA9347221.1"/>
    </source>
</evidence>
<gene>
    <name evidence="1" type="ORF">AVDCRST_MAG93-6947</name>
</gene>
<dbReference type="AlphaFoldDB" id="A0A6J4M1A6"/>
<sequence length="91" mass="10569">MPRHAASLFTEDKCATMSDLVEACLRAMLDHVVENLDTEVILSWDKPRIEAHVRGIIHDAIDHDREAYAELVKEYLTDHLLYRIVARSYFD</sequence>